<dbReference type="HOGENOM" id="CLU_050049_0_0_1"/>
<name>A0A067SVX5_GALM3</name>
<proteinExistence type="inferred from homology"/>
<organism evidence="4 5">
    <name type="scientific">Galerina marginata (strain CBS 339.88)</name>
    <dbReference type="NCBI Taxonomy" id="685588"/>
    <lineage>
        <taxon>Eukaryota</taxon>
        <taxon>Fungi</taxon>
        <taxon>Dikarya</taxon>
        <taxon>Basidiomycota</taxon>
        <taxon>Agaricomycotina</taxon>
        <taxon>Agaricomycetes</taxon>
        <taxon>Agaricomycetidae</taxon>
        <taxon>Agaricales</taxon>
        <taxon>Agaricineae</taxon>
        <taxon>Strophariaceae</taxon>
        <taxon>Galerina</taxon>
    </lineage>
</organism>
<dbReference type="AlphaFoldDB" id="A0A067SVX5"/>
<evidence type="ECO:0000313" key="5">
    <source>
        <dbReference type="Proteomes" id="UP000027222"/>
    </source>
</evidence>
<evidence type="ECO:0008006" key="6">
    <source>
        <dbReference type="Google" id="ProtNLM"/>
    </source>
</evidence>
<keyword evidence="2 3" id="KW-0732">Signal</keyword>
<dbReference type="Proteomes" id="UP000027222">
    <property type="component" value="Unassembled WGS sequence"/>
</dbReference>
<protein>
    <recommendedName>
        <fullName evidence="6">Antifreeze protein</fullName>
    </recommendedName>
</protein>
<accession>A0A067SVX5</accession>
<evidence type="ECO:0000313" key="4">
    <source>
        <dbReference type="EMBL" id="KDR71849.1"/>
    </source>
</evidence>
<dbReference type="STRING" id="685588.A0A067SVX5"/>
<dbReference type="OrthoDB" id="10264374at2759"/>
<feature type="chain" id="PRO_5001646203" description="Antifreeze protein" evidence="3">
    <location>
        <begin position="24"/>
        <end position="245"/>
    </location>
</feature>
<reference evidence="5" key="1">
    <citation type="journal article" date="2014" name="Proc. Natl. Acad. Sci. U.S.A.">
        <title>Extensive sampling of basidiomycete genomes demonstrates inadequacy of the white-rot/brown-rot paradigm for wood decay fungi.</title>
        <authorList>
            <person name="Riley R."/>
            <person name="Salamov A.A."/>
            <person name="Brown D.W."/>
            <person name="Nagy L.G."/>
            <person name="Floudas D."/>
            <person name="Held B.W."/>
            <person name="Levasseur A."/>
            <person name="Lombard V."/>
            <person name="Morin E."/>
            <person name="Otillar R."/>
            <person name="Lindquist E.A."/>
            <person name="Sun H."/>
            <person name="LaButti K.M."/>
            <person name="Schmutz J."/>
            <person name="Jabbour D."/>
            <person name="Luo H."/>
            <person name="Baker S.E."/>
            <person name="Pisabarro A.G."/>
            <person name="Walton J.D."/>
            <person name="Blanchette R.A."/>
            <person name="Henrissat B."/>
            <person name="Martin F."/>
            <person name="Cullen D."/>
            <person name="Hibbett D.S."/>
            <person name="Grigoriev I.V."/>
        </authorList>
    </citation>
    <scope>NUCLEOTIDE SEQUENCE [LARGE SCALE GENOMIC DNA]</scope>
    <source>
        <strain evidence="5">CBS 339.88</strain>
    </source>
</reference>
<sequence>MLFNNNIVALAISLLCIADDALAIGPAAVNLRTAGNFAILAESGISTVPPSAITGNIGVSPTSATGLTGFSQTLDSTGTFSTSPQVVGKLFAASYTSPTPSQLTIAVADLNTAFTDANGRLSPGFSNLSNGNIGGLILAPGLYKWTSSVNAASSFTISGSPVDTWIFQISGTFGLAAGVRVTLLGGALASNIVWAVSSSVTLGAGSHLEGVVLGKTAITVQTGTSVNGRLLGQTNVALQVATVVG</sequence>
<evidence type="ECO:0000256" key="3">
    <source>
        <dbReference type="SAM" id="SignalP"/>
    </source>
</evidence>
<evidence type="ECO:0000256" key="1">
    <source>
        <dbReference type="ARBA" id="ARBA00005445"/>
    </source>
</evidence>
<evidence type="ECO:0000256" key="2">
    <source>
        <dbReference type="ARBA" id="ARBA00022729"/>
    </source>
</evidence>
<gene>
    <name evidence="4" type="ORF">GALMADRAFT_1344783</name>
</gene>
<keyword evidence="5" id="KW-1185">Reference proteome</keyword>
<dbReference type="EMBL" id="KL142391">
    <property type="protein sequence ID" value="KDR71849.1"/>
    <property type="molecule type" value="Genomic_DNA"/>
</dbReference>
<feature type="signal peptide" evidence="3">
    <location>
        <begin position="1"/>
        <end position="23"/>
    </location>
</feature>
<comment type="similarity">
    <text evidence="1">Belongs to the ice-binding protein family.</text>
</comment>
<dbReference type="Pfam" id="PF11999">
    <property type="entry name" value="Ice_binding"/>
    <property type="match status" value="1"/>
</dbReference>
<dbReference type="InterPro" id="IPR021884">
    <property type="entry name" value="Ice-bd_prot"/>
</dbReference>